<gene>
    <name evidence="1" type="ORF">FLL45_18690</name>
</gene>
<dbReference type="OrthoDB" id="277390at2"/>
<dbReference type="RefSeq" id="WP_142943577.1">
    <property type="nucleotide sequence ID" value="NZ_VIKR01000005.1"/>
</dbReference>
<organism evidence="1 2">
    <name type="scientific">Aliikangiella marina</name>
    <dbReference type="NCBI Taxonomy" id="1712262"/>
    <lineage>
        <taxon>Bacteria</taxon>
        <taxon>Pseudomonadati</taxon>
        <taxon>Pseudomonadota</taxon>
        <taxon>Gammaproteobacteria</taxon>
        <taxon>Oceanospirillales</taxon>
        <taxon>Pleioneaceae</taxon>
        <taxon>Aliikangiella</taxon>
    </lineage>
</organism>
<dbReference type="Pfam" id="PF07209">
    <property type="entry name" value="DUF1415"/>
    <property type="match status" value="1"/>
</dbReference>
<accession>A0A545T4T0</accession>
<dbReference type="Proteomes" id="UP000317839">
    <property type="component" value="Unassembled WGS sequence"/>
</dbReference>
<evidence type="ECO:0000313" key="2">
    <source>
        <dbReference type="Proteomes" id="UP000317839"/>
    </source>
</evidence>
<evidence type="ECO:0000313" key="1">
    <source>
        <dbReference type="EMBL" id="TQV72247.1"/>
    </source>
</evidence>
<dbReference type="InterPro" id="IPR009858">
    <property type="entry name" value="DUF1415"/>
</dbReference>
<keyword evidence="2" id="KW-1185">Reference proteome</keyword>
<name>A0A545T4T0_9GAMM</name>
<sequence>MDEQQVINAIKYWIKNTIIEYNFCPFAKREFDRGSIHFELVNDANTEEQLHSLVNEFKRLDESSEIETTIVIYPVGLESFFDYLDFLEIANDLLIEEGYEGTYQLASFHPDYCFNDVTQEDPSNFTNRSPYPAIHILREASLEKVLEGYLDPESIPENNIELARETGAEVFEKILTDSKKESAN</sequence>
<dbReference type="EMBL" id="VIKR01000005">
    <property type="protein sequence ID" value="TQV72247.1"/>
    <property type="molecule type" value="Genomic_DNA"/>
</dbReference>
<reference evidence="1 2" key="1">
    <citation type="submission" date="2019-06" db="EMBL/GenBank/DDBJ databases">
        <title>Draft genome of Aliikangiella marina GYP-15.</title>
        <authorList>
            <person name="Wang G."/>
        </authorList>
    </citation>
    <scope>NUCLEOTIDE SEQUENCE [LARGE SCALE GENOMIC DNA]</scope>
    <source>
        <strain evidence="1 2">GYP-15</strain>
    </source>
</reference>
<proteinExistence type="predicted"/>
<protein>
    <submittedName>
        <fullName evidence="1">DUF1415 domain-containing protein</fullName>
    </submittedName>
</protein>
<dbReference type="AlphaFoldDB" id="A0A545T4T0"/>
<comment type="caution">
    <text evidence="1">The sequence shown here is derived from an EMBL/GenBank/DDBJ whole genome shotgun (WGS) entry which is preliminary data.</text>
</comment>